<organism evidence="1 2">
    <name type="scientific">Chengkuizengella marina</name>
    <dbReference type="NCBI Taxonomy" id="2507566"/>
    <lineage>
        <taxon>Bacteria</taxon>
        <taxon>Bacillati</taxon>
        <taxon>Bacillota</taxon>
        <taxon>Bacilli</taxon>
        <taxon>Bacillales</taxon>
        <taxon>Paenibacillaceae</taxon>
        <taxon>Chengkuizengella</taxon>
    </lineage>
</organism>
<protein>
    <submittedName>
        <fullName evidence="1">Uncharacterized protein</fullName>
    </submittedName>
</protein>
<dbReference type="RefSeq" id="WP_160646680.1">
    <property type="nucleotide sequence ID" value="NZ_SIJB01000028.1"/>
</dbReference>
<reference evidence="1 2" key="1">
    <citation type="submission" date="2019-01" db="EMBL/GenBank/DDBJ databases">
        <title>Chengkuizengella sp. nov., isolated from deep-sea sediment of East Pacific Ocean.</title>
        <authorList>
            <person name="Yang J."/>
            <person name="Lai Q."/>
            <person name="Shao Z."/>
        </authorList>
    </citation>
    <scope>NUCLEOTIDE SEQUENCE [LARGE SCALE GENOMIC DNA]</scope>
    <source>
        <strain evidence="1 2">YPA3-1-1</strain>
    </source>
</reference>
<dbReference type="Proteomes" id="UP000448943">
    <property type="component" value="Unassembled WGS sequence"/>
</dbReference>
<evidence type="ECO:0000313" key="2">
    <source>
        <dbReference type="Proteomes" id="UP000448943"/>
    </source>
</evidence>
<sequence>MSERKSDRVAFIQALGDDVKIVAGDKFICVPKNTVMAHPFNTNWYIEGDAVVHTVHGPIHIRGEVDQ</sequence>
<dbReference type="EMBL" id="SIJB01000028">
    <property type="protein sequence ID" value="NBI29870.1"/>
    <property type="molecule type" value="Genomic_DNA"/>
</dbReference>
<accession>A0A6N9Q521</accession>
<gene>
    <name evidence="1" type="ORF">ERL59_12970</name>
</gene>
<keyword evidence="2" id="KW-1185">Reference proteome</keyword>
<proteinExistence type="predicted"/>
<evidence type="ECO:0000313" key="1">
    <source>
        <dbReference type="EMBL" id="NBI29870.1"/>
    </source>
</evidence>
<dbReference type="AlphaFoldDB" id="A0A6N9Q521"/>
<comment type="caution">
    <text evidence="1">The sequence shown here is derived from an EMBL/GenBank/DDBJ whole genome shotgun (WGS) entry which is preliminary data.</text>
</comment>
<name>A0A6N9Q521_9BACL</name>